<accession>A0A7V8NQZ1</accession>
<gene>
    <name evidence="2" type="ORF">HRJ53_12255</name>
</gene>
<feature type="compositionally biased region" description="Basic and acidic residues" evidence="1">
    <location>
        <begin position="63"/>
        <end position="74"/>
    </location>
</feature>
<name>A0A7V8NQZ1_9BACT</name>
<evidence type="ECO:0000313" key="2">
    <source>
        <dbReference type="EMBL" id="MBA0085761.1"/>
    </source>
</evidence>
<sequence>MPLRGHAHALDQLHGLVEREPLAFAMVWNLRQAFAHELDPAAVEERSITRHGYQHRPTAVIRNPDHPVVSRHDVSSSASALRTLSGRRYQGSPPN</sequence>
<feature type="region of interest" description="Disordered" evidence="1">
    <location>
        <begin position="63"/>
        <end position="95"/>
    </location>
</feature>
<organism evidence="2 3">
    <name type="scientific">Candidatus Acidiferrum panamense</name>
    <dbReference type="NCBI Taxonomy" id="2741543"/>
    <lineage>
        <taxon>Bacteria</taxon>
        <taxon>Pseudomonadati</taxon>
        <taxon>Acidobacteriota</taxon>
        <taxon>Terriglobia</taxon>
        <taxon>Candidatus Acidiferrales</taxon>
        <taxon>Candidatus Acidiferrum</taxon>
    </lineage>
</organism>
<reference evidence="2" key="1">
    <citation type="submission" date="2020-06" db="EMBL/GenBank/DDBJ databases">
        <title>Legume-microbial interactions unlock mineral nutrients during tropical forest succession.</title>
        <authorList>
            <person name="Epihov D.Z."/>
        </authorList>
    </citation>
    <scope>NUCLEOTIDE SEQUENCE [LARGE SCALE GENOMIC DNA]</scope>
    <source>
        <strain evidence="2">Pan2503</strain>
    </source>
</reference>
<evidence type="ECO:0000256" key="1">
    <source>
        <dbReference type="SAM" id="MobiDB-lite"/>
    </source>
</evidence>
<comment type="caution">
    <text evidence="2">The sequence shown here is derived from an EMBL/GenBank/DDBJ whole genome shotgun (WGS) entry which is preliminary data.</text>
</comment>
<protein>
    <submittedName>
        <fullName evidence="2">Uncharacterized protein</fullName>
    </submittedName>
</protein>
<proteinExistence type="predicted"/>
<dbReference type="Proteomes" id="UP000567293">
    <property type="component" value="Unassembled WGS sequence"/>
</dbReference>
<dbReference type="EMBL" id="JACDQQ010001197">
    <property type="protein sequence ID" value="MBA0085761.1"/>
    <property type="molecule type" value="Genomic_DNA"/>
</dbReference>
<dbReference type="AlphaFoldDB" id="A0A7V8NQZ1"/>
<keyword evidence="3" id="KW-1185">Reference proteome</keyword>
<evidence type="ECO:0000313" key="3">
    <source>
        <dbReference type="Proteomes" id="UP000567293"/>
    </source>
</evidence>